<name>A0A842JJL1_9ACTN</name>
<dbReference type="GO" id="GO:0016780">
    <property type="term" value="F:phosphotransferase activity, for other substituted phosphate groups"/>
    <property type="evidence" value="ECO:0007669"/>
    <property type="project" value="TreeGrafter"/>
</dbReference>
<evidence type="ECO:0000313" key="3">
    <source>
        <dbReference type="EMBL" id="MBC2889925.1"/>
    </source>
</evidence>
<keyword evidence="3" id="KW-0808">Transferase</keyword>
<comment type="similarity">
    <text evidence="1">Belongs to the bacterial sugar transferase family.</text>
</comment>
<dbReference type="PANTHER" id="PTHR30576">
    <property type="entry name" value="COLANIC BIOSYNTHESIS UDP-GLUCOSE LIPID CARRIER TRANSFERASE"/>
    <property type="match status" value="1"/>
</dbReference>
<dbReference type="PANTHER" id="PTHR30576:SF10">
    <property type="entry name" value="SLL5057 PROTEIN"/>
    <property type="match status" value="1"/>
</dbReference>
<proteinExistence type="inferred from homology"/>
<reference evidence="3 4" key="1">
    <citation type="submission" date="2020-08" db="EMBL/GenBank/DDBJ databases">
        <authorList>
            <person name="Liu C."/>
            <person name="Sun Q."/>
        </authorList>
    </citation>
    <scope>NUCLEOTIDE SEQUENCE [LARGE SCALE GENOMIC DNA]</scope>
    <source>
        <strain evidence="3 4">N22</strain>
    </source>
</reference>
<protein>
    <submittedName>
        <fullName evidence="3">Sugar transferase</fullName>
    </submittedName>
</protein>
<organism evidence="3 4">
    <name type="scientific">Gordonibacter massiliensis</name>
    <name type="common">ex Traore et al. 2017</name>
    <dbReference type="NCBI Taxonomy" id="1841863"/>
    <lineage>
        <taxon>Bacteria</taxon>
        <taxon>Bacillati</taxon>
        <taxon>Actinomycetota</taxon>
        <taxon>Coriobacteriia</taxon>
        <taxon>Eggerthellales</taxon>
        <taxon>Eggerthellaceae</taxon>
        <taxon>Gordonibacter</taxon>
    </lineage>
</organism>
<gene>
    <name evidence="3" type="ORF">H7313_11310</name>
</gene>
<sequence length="223" mass="24490">MAARLHPGVEVRPPLSRIPNRGYAHAKRALDVASAALALVALSPVLLACAVAVKATSPGPVLFRQERWGRGRTRFECWKFRTMVVETPPDMPAASFGDKAAFMTPAGDFLRRWSLDELPQLANILKGDMSVVGPRPVIVREGRLIDLREPLNATAVRPGLTGWAQVNGRNLVDDAEKAFLDGEYVANMSLAFDARVFFRTVATVLSRRGVDRDARRDDDGVPF</sequence>
<keyword evidence="4" id="KW-1185">Reference proteome</keyword>
<accession>A0A842JJL1</accession>
<evidence type="ECO:0000256" key="1">
    <source>
        <dbReference type="ARBA" id="ARBA00006464"/>
    </source>
</evidence>
<dbReference type="RefSeq" id="WP_185905689.1">
    <property type="nucleotide sequence ID" value="NZ_JACMSE010000008.1"/>
</dbReference>
<evidence type="ECO:0000313" key="4">
    <source>
        <dbReference type="Proteomes" id="UP000587396"/>
    </source>
</evidence>
<dbReference type="Pfam" id="PF02397">
    <property type="entry name" value="Bac_transf"/>
    <property type="match status" value="1"/>
</dbReference>
<dbReference type="Proteomes" id="UP000587396">
    <property type="component" value="Unassembled WGS sequence"/>
</dbReference>
<dbReference type="EMBL" id="JACMSE010000008">
    <property type="protein sequence ID" value="MBC2889925.1"/>
    <property type="molecule type" value="Genomic_DNA"/>
</dbReference>
<dbReference type="AlphaFoldDB" id="A0A842JJL1"/>
<feature type="domain" description="Bacterial sugar transferase" evidence="2">
    <location>
        <begin position="27"/>
        <end position="205"/>
    </location>
</feature>
<comment type="caution">
    <text evidence="3">The sequence shown here is derived from an EMBL/GenBank/DDBJ whole genome shotgun (WGS) entry which is preliminary data.</text>
</comment>
<evidence type="ECO:0000259" key="2">
    <source>
        <dbReference type="Pfam" id="PF02397"/>
    </source>
</evidence>
<dbReference type="InterPro" id="IPR003362">
    <property type="entry name" value="Bact_transf"/>
</dbReference>